<organism evidence="16 17">
    <name type="scientific">Salinarimonas soli</name>
    <dbReference type="NCBI Taxonomy" id="1638099"/>
    <lineage>
        <taxon>Bacteria</taxon>
        <taxon>Pseudomonadati</taxon>
        <taxon>Pseudomonadota</taxon>
        <taxon>Alphaproteobacteria</taxon>
        <taxon>Hyphomicrobiales</taxon>
        <taxon>Salinarimonadaceae</taxon>
        <taxon>Salinarimonas</taxon>
    </lineage>
</organism>
<evidence type="ECO:0000256" key="9">
    <source>
        <dbReference type="ARBA" id="ARBA00047793"/>
    </source>
</evidence>
<dbReference type="GO" id="GO:0005829">
    <property type="term" value="C:cytosol"/>
    <property type="evidence" value="ECO:0007669"/>
    <property type="project" value="TreeGrafter"/>
</dbReference>
<dbReference type="InterPro" id="IPR020843">
    <property type="entry name" value="ER"/>
</dbReference>
<evidence type="ECO:0000256" key="5">
    <source>
        <dbReference type="ARBA" id="ARBA00022833"/>
    </source>
</evidence>
<dbReference type="Proteomes" id="UP000323142">
    <property type="component" value="Unassembled WGS sequence"/>
</dbReference>
<dbReference type="GO" id="GO:0106322">
    <property type="term" value="F:S-(hydroxymethyl)glutathione dehydrogenase (NAD+) activity"/>
    <property type="evidence" value="ECO:0007669"/>
    <property type="project" value="RHEA"/>
</dbReference>
<dbReference type="Pfam" id="PF08240">
    <property type="entry name" value="ADH_N"/>
    <property type="match status" value="1"/>
</dbReference>
<dbReference type="InterPro" id="IPR011032">
    <property type="entry name" value="GroES-like_sf"/>
</dbReference>
<dbReference type="OrthoDB" id="9770544at2"/>
<evidence type="ECO:0000256" key="1">
    <source>
        <dbReference type="ARBA" id="ARBA00001947"/>
    </source>
</evidence>
<dbReference type="SUPFAM" id="SSF50129">
    <property type="entry name" value="GroES-like"/>
    <property type="match status" value="2"/>
</dbReference>
<evidence type="ECO:0000313" key="16">
    <source>
        <dbReference type="EMBL" id="KAA2237473.1"/>
    </source>
</evidence>
<gene>
    <name evidence="16" type="ORF">F0L46_10795</name>
</gene>
<dbReference type="RefSeq" id="WP_149817310.1">
    <property type="nucleotide sequence ID" value="NZ_VUOA01000019.1"/>
</dbReference>
<evidence type="ECO:0000256" key="8">
    <source>
        <dbReference type="ARBA" id="ARBA00045226"/>
    </source>
</evidence>
<keyword evidence="6 14" id="KW-0560">Oxidoreductase</keyword>
<reference evidence="16 17" key="2">
    <citation type="submission" date="2019-09" db="EMBL/GenBank/DDBJ databases">
        <authorList>
            <person name="Jin C."/>
        </authorList>
    </citation>
    <scope>NUCLEOTIDE SEQUENCE [LARGE SCALE GENOMIC DNA]</scope>
    <source>
        <strain evidence="16 17">BN140002</strain>
    </source>
</reference>
<dbReference type="InterPro" id="IPR013149">
    <property type="entry name" value="ADH-like_C"/>
</dbReference>
<dbReference type="PANTHER" id="PTHR43880">
    <property type="entry name" value="ALCOHOL DEHYDROGENASE"/>
    <property type="match status" value="1"/>
</dbReference>
<dbReference type="InterPro" id="IPR002328">
    <property type="entry name" value="ADH_Zn_CS"/>
</dbReference>
<dbReference type="GO" id="GO:0080007">
    <property type="term" value="F:S-nitrosoglutathione reductase (NADH) activity"/>
    <property type="evidence" value="ECO:0007669"/>
    <property type="project" value="RHEA"/>
</dbReference>
<accession>A0A5B2VD93</accession>
<protein>
    <recommendedName>
        <fullName evidence="3 14">S-(hydroxymethyl)glutathione dehydrogenase</fullName>
        <ecNumber evidence="14">1.1.1.284</ecNumber>
    </recommendedName>
</protein>
<proteinExistence type="inferred from homology"/>
<evidence type="ECO:0000256" key="7">
    <source>
        <dbReference type="ARBA" id="ARBA00023027"/>
    </source>
</evidence>
<dbReference type="GO" id="GO:0106321">
    <property type="term" value="F:S-(hydroxymethyl)glutathione dehydrogenase (NADP+) activity"/>
    <property type="evidence" value="ECO:0007669"/>
    <property type="project" value="RHEA"/>
</dbReference>
<evidence type="ECO:0000256" key="2">
    <source>
        <dbReference type="ARBA" id="ARBA00010902"/>
    </source>
</evidence>
<dbReference type="InterPro" id="IPR013154">
    <property type="entry name" value="ADH-like_N"/>
</dbReference>
<comment type="caution">
    <text evidence="16">The sequence shown here is derived from an EMBL/GenBank/DDBJ whole genome shotgun (WGS) entry which is preliminary data.</text>
</comment>
<keyword evidence="5 14" id="KW-0862">Zinc</keyword>
<dbReference type="PROSITE" id="PS00059">
    <property type="entry name" value="ADH_ZINC"/>
    <property type="match status" value="1"/>
</dbReference>
<dbReference type="InterPro" id="IPR036291">
    <property type="entry name" value="NAD(P)-bd_dom_sf"/>
</dbReference>
<evidence type="ECO:0000256" key="11">
    <source>
        <dbReference type="ARBA" id="ARBA00048942"/>
    </source>
</evidence>
<dbReference type="CDD" id="cd08300">
    <property type="entry name" value="alcohol_DH_class_III"/>
    <property type="match status" value="1"/>
</dbReference>
<dbReference type="GO" id="GO:0004022">
    <property type="term" value="F:alcohol dehydrogenase (NAD+) activity"/>
    <property type="evidence" value="ECO:0007669"/>
    <property type="project" value="UniProtKB-EC"/>
</dbReference>
<keyword evidence="4 14" id="KW-0479">Metal-binding</keyword>
<dbReference type="AlphaFoldDB" id="A0A5B2VD93"/>
<dbReference type="InterPro" id="IPR014183">
    <property type="entry name" value="ADH_3"/>
</dbReference>
<reference evidence="16 17" key="1">
    <citation type="submission" date="2019-09" db="EMBL/GenBank/DDBJ databases">
        <title>Salinarimonas rosea gen. nov., sp. nov., a new member of the a-2 subgroup of the Proteobacteria.</title>
        <authorList>
            <person name="Liu J."/>
        </authorList>
    </citation>
    <scope>NUCLEOTIDE SEQUENCE [LARGE SCALE GENOMIC DNA]</scope>
    <source>
        <strain evidence="16 17">BN140002</strain>
    </source>
</reference>
<evidence type="ECO:0000259" key="15">
    <source>
        <dbReference type="SMART" id="SM00829"/>
    </source>
</evidence>
<evidence type="ECO:0000256" key="13">
    <source>
        <dbReference type="ARBA" id="ARBA00049243"/>
    </source>
</evidence>
<dbReference type="NCBIfam" id="TIGR02818">
    <property type="entry name" value="adh_III_F_hyde"/>
    <property type="match status" value="1"/>
</dbReference>
<sequence>MKTRAAVAWEAGKPLSIETIDIEGPKAGEVLVEVMATGVCHTDAYTLSGLDSEGKFPAILGHEGAGIVREVGAGVTSVKVGDHVIPLYTPECRQCKTCLSQRSNLCTAIRGTQGQGVMPDGTTRFRCESTGGRGSNTVFHYMGCSTFANHTVLPEIAVAKVREDAPFDKICYIGCGVTTGLGAVIYTGKVWPGANVVVFGLGGIGLNVIQGARMVGADKIIGVDLNPAKAEMARKFGMTHFVNPDEVGRDKVVQAIVDLTGGGADFSFECVGNIHTMRQALECCHRGWGESIIIGVAPSGQEISTRPFQLVTGRVWKGSAFGGARGRTDVPKIVDWYMEGKIDIDSLITHTMPLDEINTAFDLMHEGKSIRSVVVY</sequence>
<comment type="catalytic activity">
    <reaction evidence="11">
        <text>S-nitrosoglutathione + NADH + H(+) = S-(hydroxysulfenamide)glutathione + NAD(+)</text>
        <dbReference type="Rhea" id="RHEA:78371"/>
        <dbReference type="ChEBI" id="CHEBI:15378"/>
        <dbReference type="ChEBI" id="CHEBI:57540"/>
        <dbReference type="ChEBI" id="CHEBI:57945"/>
        <dbReference type="ChEBI" id="CHEBI:145544"/>
        <dbReference type="ChEBI" id="CHEBI:229723"/>
    </reaction>
    <physiologicalReaction direction="left-to-right" evidence="11">
        <dbReference type="Rhea" id="RHEA:78372"/>
    </physiologicalReaction>
</comment>
<comment type="cofactor">
    <cofactor evidence="1 14">
        <name>Zn(2+)</name>
        <dbReference type="ChEBI" id="CHEBI:29105"/>
    </cofactor>
</comment>
<comment type="catalytic activity">
    <reaction evidence="12">
        <text>a secondary alcohol + NAD(+) = a ketone + NADH + H(+)</text>
        <dbReference type="Rhea" id="RHEA:10740"/>
        <dbReference type="ChEBI" id="CHEBI:15378"/>
        <dbReference type="ChEBI" id="CHEBI:17087"/>
        <dbReference type="ChEBI" id="CHEBI:35681"/>
        <dbReference type="ChEBI" id="CHEBI:57540"/>
        <dbReference type="ChEBI" id="CHEBI:57945"/>
        <dbReference type="EC" id="1.1.1.1"/>
    </reaction>
</comment>
<dbReference type="PANTHER" id="PTHR43880:SF12">
    <property type="entry name" value="ALCOHOL DEHYDROGENASE CLASS-3"/>
    <property type="match status" value="1"/>
</dbReference>
<dbReference type="Gene3D" id="3.90.180.10">
    <property type="entry name" value="Medium-chain alcohol dehydrogenases, catalytic domain"/>
    <property type="match status" value="1"/>
</dbReference>
<dbReference type="Pfam" id="PF00107">
    <property type="entry name" value="ADH_zinc_N"/>
    <property type="match status" value="1"/>
</dbReference>
<dbReference type="Gene3D" id="3.40.50.720">
    <property type="entry name" value="NAD(P)-binding Rossmann-like Domain"/>
    <property type="match status" value="1"/>
</dbReference>
<comment type="catalytic activity">
    <reaction evidence="13">
        <text>a primary alcohol + NAD(+) = an aldehyde + NADH + H(+)</text>
        <dbReference type="Rhea" id="RHEA:10736"/>
        <dbReference type="ChEBI" id="CHEBI:15378"/>
        <dbReference type="ChEBI" id="CHEBI:15734"/>
        <dbReference type="ChEBI" id="CHEBI:17478"/>
        <dbReference type="ChEBI" id="CHEBI:57540"/>
        <dbReference type="ChEBI" id="CHEBI:57945"/>
        <dbReference type="EC" id="1.1.1.1"/>
    </reaction>
</comment>
<evidence type="ECO:0000256" key="4">
    <source>
        <dbReference type="ARBA" id="ARBA00022723"/>
    </source>
</evidence>
<comment type="catalytic activity">
    <reaction evidence="9">
        <text>S-(hydroxymethyl)glutathione + NADP(+) = S-formylglutathione + NADPH + H(+)</text>
        <dbReference type="Rhea" id="RHEA:19981"/>
        <dbReference type="ChEBI" id="CHEBI:15378"/>
        <dbReference type="ChEBI" id="CHEBI:57688"/>
        <dbReference type="ChEBI" id="CHEBI:57783"/>
        <dbReference type="ChEBI" id="CHEBI:58349"/>
        <dbReference type="ChEBI" id="CHEBI:58758"/>
        <dbReference type="EC" id="1.1.1.284"/>
    </reaction>
</comment>
<dbReference type="FunFam" id="3.40.50.720:FF:000003">
    <property type="entry name" value="S-(hydroxymethyl)glutathione dehydrogenase"/>
    <property type="match status" value="1"/>
</dbReference>
<dbReference type="EMBL" id="VUOA01000019">
    <property type="protein sequence ID" value="KAA2237473.1"/>
    <property type="molecule type" value="Genomic_DNA"/>
</dbReference>
<comment type="similarity">
    <text evidence="2 14">Belongs to the zinc-containing alcohol dehydrogenase family. Class-III subfamily.</text>
</comment>
<dbReference type="SUPFAM" id="SSF51735">
    <property type="entry name" value="NAD(P)-binding Rossmann-fold domains"/>
    <property type="match status" value="1"/>
</dbReference>
<evidence type="ECO:0000256" key="14">
    <source>
        <dbReference type="RuleBase" id="RU362016"/>
    </source>
</evidence>
<keyword evidence="17" id="KW-1185">Reference proteome</keyword>
<comment type="catalytic activity">
    <reaction evidence="10 14">
        <text>S-(hydroxymethyl)glutathione + NAD(+) = S-formylglutathione + NADH + H(+)</text>
        <dbReference type="Rhea" id="RHEA:19985"/>
        <dbReference type="ChEBI" id="CHEBI:15378"/>
        <dbReference type="ChEBI" id="CHEBI:57540"/>
        <dbReference type="ChEBI" id="CHEBI:57688"/>
        <dbReference type="ChEBI" id="CHEBI:57945"/>
        <dbReference type="ChEBI" id="CHEBI:58758"/>
        <dbReference type="EC" id="1.1.1.284"/>
    </reaction>
</comment>
<evidence type="ECO:0000256" key="3">
    <source>
        <dbReference type="ARBA" id="ARBA00021865"/>
    </source>
</evidence>
<dbReference type="SMART" id="SM00829">
    <property type="entry name" value="PKS_ER"/>
    <property type="match status" value="1"/>
</dbReference>
<dbReference type="EC" id="1.1.1.284" evidence="14"/>
<dbReference type="GO" id="GO:0046294">
    <property type="term" value="P:formaldehyde catabolic process"/>
    <property type="evidence" value="ECO:0007669"/>
    <property type="project" value="InterPro"/>
</dbReference>
<keyword evidence="7 14" id="KW-0520">NAD</keyword>
<evidence type="ECO:0000256" key="12">
    <source>
        <dbReference type="ARBA" id="ARBA00049164"/>
    </source>
</evidence>
<comment type="function">
    <text evidence="8">Has high formaldehyde dehydrogenase activity in the presence of glutathione and catalyzes the oxidation of normal alcohols in a reaction that is not GSH-dependent. In addition, hemithiolacetals other than those formed from GSH, including omega-thiol fatty acids, also are substrates. Also acts as a S-nitroso-glutathione reductase by catalyzing the NADH-dependent reduction of S-nitrosoglutathione.</text>
</comment>
<name>A0A5B2VD93_9HYPH</name>
<evidence type="ECO:0000313" key="17">
    <source>
        <dbReference type="Proteomes" id="UP000323142"/>
    </source>
</evidence>
<dbReference type="GO" id="GO:0008270">
    <property type="term" value="F:zinc ion binding"/>
    <property type="evidence" value="ECO:0007669"/>
    <property type="project" value="InterPro"/>
</dbReference>
<evidence type="ECO:0000256" key="6">
    <source>
        <dbReference type="ARBA" id="ARBA00023002"/>
    </source>
</evidence>
<feature type="domain" description="Enoyl reductase (ER)" evidence="15">
    <location>
        <begin position="12"/>
        <end position="374"/>
    </location>
</feature>
<evidence type="ECO:0000256" key="10">
    <source>
        <dbReference type="ARBA" id="ARBA00048110"/>
    </source>
</evidence>